<dbReference type="Gene3D" id="3.10.20.90">
    <property type="entry name" value="Phosphatidylinositol 3-kinase Catalytic Subunit, Chain A, domain 1"/>
    <property type="match status" value="1"/>
</dbReference>
<protein>
    <recommendedName>
        <fullName evidence="2">Ubiquitin-like domain-containing protein</fullName>
    </recommendedName>
</protein>
<accession>A0A383V3P7</accession>
<dbReference type="Proteomes" id="UP000256970">
    <property type="component" value="Unassembled WGS sequence"/>
</dbReference>
<dbReference type="CDD" id="cd17039">
    <property type="entry name" value="Ubl_ubiquitin_like"/>
    <property type="match status" value="1"/>
</dbReference>
<dbReference type="Pfam" id="PF00240">
    <property type="entry name" value="ubiquitin"/>
    <property type="match status" value="1"/>
</dbReference>
<feature type="compositionally biased region" description="Low complexity" evidence="1">
    <location>
        <begin position="86"/>
        <end position="95"/>
    </location>
</feature>
<evidence type="ECO:0000313" key="3">
    <source>
        <dbReference type="EMBL" id="SZX59412.1"/>
    </source>
</evidence>
<dbReference type="SUPFAM" id="SSF54236">
    <property type="entry name" value="Ubiquitin-like"/>
    <property type="match status" value="1"/>
</dbReference>
<sequence>MSMYIRVKRQKTTVFLQVEPTDTVLEVKQKLQALLDKSPDKLQLLREVREASGQWLPLDDAKKLAELKVENDDVLALAYAQEGERQQQQQQERQQIACAGRAESAGGRQGSGNSSSSSRADRADGGFERVKILAPGAEEEADGSGDAAAKQEAKPEEQ</sequence>
<evidence type="ECO:0000313" key="4">
    <source>
        <dbReference type="Proteomes" id="UP000256970"/>
    </source>
</evidence>
<dbReference type="EMBL" id="FNXT01000001">
    <property type="protein sequence ID" value="SZX59412.1"/>
    <property type="molecule type" value="Genomic_DNA"/>
</dbReference>
<feature type="region of interest" description="Disordered" evidence="1">
    <location>
        <begin position="82"/>
        <end position="158"/>
    </location>
</feature>
<dbReference type="PROSITE" id="PS50053">
    <property type="entry name" value="UBIQUITIN_2"/>
    <property type="match status" value="1"/>
</dbReference>
<feature type="compositionally biased region" description="Basic and acidic residues" evidence="1">
    <location>
        <begin position="149"/>
        <end position="158"/>
    </location>
</feature>
<organism evidence="3 4">
    <name type="scientific">Tetradesmus obliquus</name>
    <name type="common">Green alga</name>
    <name type="synonym">Acutodesmus obliquus</name>
    <dbReference type="NCBI Taxonomy" id="3088"/>
    <lineage>
        <taxon>Eukaryota</taxon>
        <taxon>Viridiplantae</taxon>
        <taxon>Chlorophyta</taxon>
        <taxon>core chlorophytes</taxon>
        <taxon>Chlorophyceae</taxon>
        <taxon>CS clade</taxon>
        <taxon>Sphaeropleales</taxon>
        <taxon>Scenedesmaceae</taxon>
        <taxon>Tetradesmus</taxon>
    </lineage>
</organism>
<feature type="domain" description="Ubiquitin-like" evidence="2">
    <location>
        <begin position="1"/>
        <end position="84"/>
    </location>
</feature>
<dbReference type="AlphaFoldDB" id="A0A383V3P7"/>
<reference evidence="3 4" key="1">
    <citation type="submission" date="2016-10" db="EMBL/GenBank/DDBJ databases">
        <authorList>
            <person name="Cai Z."/>
        </authorList>
    </citation>
    <scope>NUCLEOTIDE SEQUENCE [LARGE SCALE GENOMIC DNA]</scope>
</reference>
<dbReference type="PANTHER" id="PTHR47725">
    <property type="entry name" value="OS03G0364000 PROTEIN"/>
    <property type="match status" value="1"/>
</dbReference>
<name>A0A383V3P7_TETOB</name>
<dbReference type="PANTHER" id="PTHR47725:SF2">
    <property type="entry name" value="UBIQUITIN-LIKE DOMAIN-CONTAINING PROTEIN"/>
    <property type="match status" value="1"/>
</dbReference>
<gene>
    <name evidence="3" type="ORF">BQ4739_LOCUS32</name>
</gene>
<evidence type="ECO:0000259" key="2">
    <source>
        <dbReference type="PROSITE" id="PS50053"/>
    </source>
</evidence>
<proteinExistence type="predicted"/>
<dbReference type="InterPro" id="IPR000626">
    <property type="entry name" value="Ubiquitin-like_dom"/>
</dbReference>
<dbReference type="STRING" id="3088.A0A383V3P7"/>
<keyword evidence="4" id="KW-1185">Reference proteome</keyword>
<dbReference type="SMART" id="SM00213">
    <property type="entry name" value="UBQ"/>
    <property type="match status" value="1"/>
</dbReference>
<dbReference type="InterPro" id="IPR029071">
    <property type="entry name" value="Ubiquitin-like_domsf"/>
</dbReference>
<feature type="compositionally biased region" description="Basic and acidic residues" evidence="1">
    <location>
        <begin position="119"/>
        <end position="131"/>
    </location>
</feature>
<evidence type="ECO:0000256" key="1">
    <source>
        <dbReference type="SAM" id="MobiDB-lite"/>
    </source>
</evidence>